<proteinExistence type="predicted"/>
<evidence type="ECO:0000313" key="2">
    <source>
        <dbReference type="Proteomes" id="UP000269974"/>
    </source>
</evidence>
<reference evidence="1 2" key="1">
    <citation type="submission" date="2018-11" db="EMBL/GenBank/DDBJ databases">
        <authorList>
            <consortium name="Pathogen Informatics"/>
        </authorList>
    </citation>
    <scope>NUCLEOTIDE SEQUENCE [LARGE SCALE GENOMIC DNA]</scope>
    <source>
        <strain evidence="1 2">NCTC10327</strain>
    </source>
</reference>
<gene>
    <name evidence="1" type="ORF">NCTC10327_00228</name>
</gene>
<name>A0A1B9BC14_9ACTO</name>
<dbReference type="Proteomes" id="UP000269974">
    <property type="component" value="Unassembled WGS sequence"/>
</dbReference>
<sequence>MPTGRAFTRAMQRPRAANMQGSGGGWGREPGVVAMGCNYAGAIAMAGGCKYAGGMAAGGCERQEK</sequence>
<evidence type="ECO:0000313" key="1">
    <source>
        <dbReference type="EMBL" id="VDG75522.1"/>
    </source>
</evidence>
<comment type="caution">
    <text evidence="1">The sequence shown here is derived from an EMBL/GenBank/DDBJ whole genome shotgun (WGS) entry which is preliminary data.</text>
</comment>
<dbReference type="EMBL" id="UYIO01000001">
    <property type="protein sequence ID" value="VDG75522.1"/>
    <property type="molecule type" value="Genomic_DNA"/>
</dbReference>
<dbReference type="AlphaFoldDB" id="A0A1B9BC14"/>
<organism evidence="1 2">
    <name type="scientific">Actinobaculum suis</name>
    <dbReference type="NCBI Taxonomy" id="1657"/>
    <lineage>
        <taxon>Bacteria</taxon>
        <taxon>Bacillati</taxon>
        <taxon>Actinomycetota</taxon>
        <taxon>Actinomycetes</taxon>
        <taxon>Actinomycetales</taxon>
        <taxon>Actinomycetaceae</taxon>
        <taxon>Actinobaculum</taxon>
    </lineage>
</organism>
<accession>A0A1B9BC14</accession>
<protein>
    <submittedName>
        <fullName evidence="1">Uncharacterized protein</fullName>
    </submittedName>
</protein>